<dbReference type="Proteomes" id="UP001586593">
    <property type="component" value="Unassembled WGS sequence"/>
</dbReference>
<dbReference type="InterPro" id="IPR006913">
    <property type="entry name" value="CENP-V/GFA"/>
</dbReference>
<keyword evidence="6" id="KW-1185">Reference proteome</keyword>
<dbReference type="PANTHER" id="PTHR28620">
    <property type="entry name" value="CENTROMERE PROTEIN V"/>
    <property type="match status" value="1"/>
</dbReference>
<keyword evidence="2" id="KW-0479">Metal-binding</keyword>
<reference evidence="5 6" key="1">
    <citation type="journal article" date="2024" name="Commun. Biol.">
        <title>Comparative genomic analysis of thermophilic fungi reveals convergent evolutionary adaptations and gene losses.</title>
        <authorList>
            <person name="Steindorff A.S."/>
            <person name="Aguilar-Pontes M.V."/>
            <person name="Robinson A.J."/>
            <person name="Andreopoulos B."/>
            <person name="LaButti K."/>
            <person name="Kuo A."/>
            <person name="Mondo S."/>
            <person name="Riley R."/>
            <person name="Otillar R."/>
            <person name="Haridas S."/>
            <person name="Lipzen A."/>
            <person name="Grimwood J."/>
            <person name="Schmutz J."/>
            <person name="Clum A."/>
            <person name="Reid I.D."/>
            <person name="Moisan M.C."/>
            <person name="Butler G."/>
            <person name="Nguyen T.T.M."/>
            <person name="Dewar K."/>
            <person name="Conant G."/>
            <person name="Drula E."/>
            <person name="Henrissat B."/>
            <person name="Hansel C."/>
            <person name="Singer S."/>
            <person name="Hutchinson M.I."/>
            <person name="de Vries R.P."/>
            <person name="Natvig D.O."/>
            <person name="Powell A.J."/>
            <person name="Tsang A."/>
            <person name="Grigoriev I.V."/>
        </authorList>
    </citation>
    <scope>NUCLEOTIDE SEQUENCE [LARGE SCALE GENOMIC DNA]</scope>
    <source>
        <strain evidence="5 6">ATCC 24622</strain>
    </source>
</reference>
<comment type="caution">
    <text evidence="5">The sequence shown here is derived from an EMBL/GenBank/DDBJ whole genome shotgun (WGS) entry which is preliminary data.</text>
</comment>
<proteinExistence type="inferred from homology"/>
<dbReference type="EMBL" id="JAZHXJ010000001">
    <property type="protein sequence ID" value="KAL1884384.1"/>
    <property type="molecule type" value="Genomic_DNA"/>
</dbReference>
<feature type="domain" description="CENP-V/GFA" evidence="4">
    <location>
        <begin position="14"/>
        <end position="126"/>
    </location>
</feature>
<evidence type="ECO:0000256" key="2">
    <source>
        <dbReference type="ARBA" id="ARBA00022723"/>
    </source>
</evidence>
<sequence>MAEQKTDQKPSGTYEAGCHCGYIKFSVTLSPPLPEYKVLDCNCSMCRKAGYLLVYPTRQNVKWHGESRERCAVYRFNTKKKDQLFCPRCGTSLGIDFRDSTKPKFDGYGISARAFYGLDLDSLQYEKGHGLENVKPARDLSGIQFELDEEEAKASAAAAATNTTTAT</sequence>
<comment type="similarity">
    <text evidence="1">Belongs to the Gfa family.</text>
</comment>
<dbReference type="Gene3D" id="2.170.150.70">
    <property type="match status" value="1"/>
</dbReference>
<dbReference type="PANTHER" id="PTHR28620:SF1">
    <property type="entry name" value="CENP-V_GFA DOMAIN-CONTAINING PROTEIN"/>
    <property type="match status" value="1"/>
</dbReference>
<keyword evidence="3" id="KW-0862">Zinc</keyword>
<dbReference type="SUPFAM" id="SSF51316">
    <property type="entry name" value="Mss4-like"/>
    <property type="match status" value="1"/>
</dbReference>
<name>A0ABR3Y8K9_9PEZI</name>
<protein>
    <recommendedName>
        <fullName evidence="4">CENP-V/GFA domain-containing protein</fullName>
    </recommendedName>
</protein>
<accession>A0ABR3Y8K9</accession>
<evidence type="ECO:0000313" key="6">
    <source>
        <dbReference type="Proteomes" id="UP001586593"/>
    </source>
</evidence>
<dbReference type="PROSITE" id="PS51891">
    <property type="entry name" value="CENP_V_GFA"/>
    <property type="match status" value="1"/>
</dbReference>
<dbReference type="InterPro" id="IPR011057">
    <property type="entry name" value="Mss4-like_sf"/>
</dbReference>
<organism evidence="5 6">
    <name type="scientific">Phialemonium thermophilum</name>
    <dbReference type="NCBI Taxonomy" id="223376"/>
    <lineage>
        <taxon>Eukaryota</taxon>
        <taxon>Fungi</taxon>
        <taxon>Dikarya</taxon>
        <taxon>Ascomycota</taxon>
        <taxon>Pezizomycotina</taxon>
        <taxon>Sordariomycetes</taxon>
        <taxon>Sordariomycetidae</taxon>
        <taxon>Cephalothecales</taxon>
        <taxon>Cephalothecaceae</taxon>
        <taxon>Phialemonium</taxon>
    </lineage>
</organism>
<evidence type="ECO:0000259" key="4">
    <source>
        <dbReference type="PROSITE" id="PS51891"/>
    </source>
</evidence>
<gene>
    <name evidence="5" type="ORF">VTK73DRAFT_78</name>
</gene>
<dbReference type="InterPro" id="IPR052355">
    <property type="entry name" value="CENP-V-like"/>
</dbReference>
<dbReference type="Pfam" id="PF04828">
    <property type="entry name" value="GFA"/>
    <property type="match status" value="1"/>
</dbReference>
<evidence type="ECO:0000256" key="3">
    <source>
        <dbReference type="ARBA" id="ARBA00022833"/>
    </source>
</evidence>
<evidence type="ECO:0000313" key="5">
    <source>
        <dbReference type="EMBL" id="KAL1884384.1"/>
    </source>
</evidence>
<evidence type="ECO:0000256" key="1">
    <source>
        <dbReference type="ARBA" id="ARBA00005495"/>
    </source>
</evidence>